<evidence type="ECO:0000256" key="2">
    <source>
        <dbReference type="ARBA" id="ARBA00023125"/>
    </source>
</evidence>
<organism evidence="3 4">
    <name type="scientific">Streptomyces evansiae</name>
    <dbReference type="NCBI Taxonomy" id="3075535"/>
    <lineage>
        <taxon>Bacteria</taxon>
        <taxon>Bacillati</taxon>
        <taxon>Actinomycetota</taxon>
        <taxon>Actinomycetes</taxon>
        <taxon>Kitasatosporales</taxon>
        <taxon>Streptomycetaceae</taxon>
        <taxon>Streptomyces</taxon>
    </lineage>
</organism>
<keyword evidence="2" id="KW-0238">DNA-binding</keyword>
<evidence type="ECO:0000313" key="3">
    <source>
        <dbReference type="EMBL" id="MDT0416992.1"/>
    </source>
</evidence>
<dbReference type="AlphaFoldDB" id="A0ABD5E886"/>
<evidence type="ECO:0000313" key="4">
    <source>
        <dbReference type="Proteomes" id="UP001183607"/>
    </source>
</evidence>
<dbReference type="GO" id="GO:0009307">
    <property type="term" value="P:DNA restriction-modification system"/>
    <property type="evidence" value="ECO:0007669"/>
    <property type="project" value="UniProtKB-KW"/>
</dbReference>
<dbReference type="GO" id="GO:0003677">
    <property type="term" value="F:DNA binding"/>
    <property type="evidence" value="ECO:0007669"/>
    <property type="project" value="UniProtKB-KW"/>
</dbReference>
<comment type="caution">
    <text evidence="3">The sequence shown here is derived from an EMBL/GenBank/DDBJ whole genome shotgun (WGS) entry which is preliminary data.</text>
</comment>
<dbReference type="RefSeq" id="WP_139121370.1">
    <property type="nucleotide sequence ID" value="NZ_JAVRER010000022.1"/>
</dbReference>
<accession>A0ABD5E886</accession>
<name>A0ABD5E886_9ACTN</name>
<dbReference type="InterPro" id="IPR044946">
    <property type="entry name" value="Restrct_endonuc_typeI_TRD_sf"/>
</dbReference>
<dbReference type="SUPFAM" id="SSF116734">
    <property type="entry name" value="DNA methylase specificity domain"/>
    <property type="match status" value="2"/>
</dbReference>
<keyword evidence="1" id="KW-0680">Restriction system</keyword>
<protein>
    <recommendedName>
        <fullName evidence="5">Restriction endonuclease subunit S</fullName>
    </recommendedName>
</protein>
<dbReference type="PANTHER" id="PTHR43140:SF1">
    <property type="entry name" value="TYPE I RESTRICTION ENZYME ECOKI SPECIFICITY SUBUNIT"/>
    <property type="match status" value="1"/>
</dbReference>
<evidence type="ECO:0000256" key="1">
    <source>
        <dbReference type="ARBA" id="ARBA00022747"/>
    </source>
</evidence>
<proteinExistence type="predicted"/>
<dbReference type="Proteomes" id="UP001183607">
    <property type="component" value="Unassembled WGS sequence"/>
</dbReference>
<gene>
    <name evidence="3" type="ORF">RM574_15995</name>
</gene>
<dbReference type="EMBL" id="JAVRER010000022">
    <property type="protein sequence ID" value="MDT0416992.1"/>
    <property type="molecule type" value="Genomic_DNA"/>
</dbReference>
<dbReference type="Gene3D" id="3.90.220.20">
    <property type="entry name" value="DNA methylase specificity domains"/>
    <property type="match status" value="2"/>
</dbReference>
<evidence type="ECO:0008006" key="5">
    <source>
        <dbReference type="Google" id="ProtNLM"/>
    </source>
</evidence>
<sequence>MTTGVLAEVSPQHRWEWKPLWAVLQRSKETGSPELPPLSVFLDAGVVPRSSREDNHNQLGEDLSKYLVVRPGDIVFNKLRTWQGGLGASLHDGIVSPAYFVCRPNSATNSRFIHYLLKSKPYLAELVRISKWMPPSQFDTPWENLRKLPLLLPGLDEQRRIADFLDTETARVDRLASARERQIAVLEECEYAEVTDALIPDSLTSAAGEWPWTWLPAPDDDAPLVRLGYIARLQSGLTVDGKRDLSGDVVTRPYLRVANVQSDRIQVDNVSEITVPAHIAKRSTLLAGDVLMTEGGDLDKLGRGTVWRGELEECLHQNHVFAVRPDASRLDADYLSLMTRTVHGRCYFESTGVKTTNLASTNSSKILGFPIPLPSLEIQRLRVQTVQRKLDGCARAKQRLRAQLDLLAERRQALITAAVTGQLDVTTSRPAHDREL</sequence>
<dbReference type="InterPro" id="IPR051212">
    <property type="entry name" value="Type-I_RE_S_subunit"/>
</dbReference>
<dbReference type="PANTHER" id="PTHR43140">
    <property type="entry name" value="TYPE-1 RESTRICTION ENZYME ECOKI SPECIFICITY PROTEIN"/>
    <property type="match status" value="1"/>
</dbReference>
<dbReference type="CDD" id="cd17253">
    <property type="entry name" value="RMtype1_S_Eco933I-TRD2-CR2_like"/>
    <property type="match status" value="1"/>
</dbReference>
<reference evidence="4" key="1">
    <citation type="submission" date="2023-07" db="EMBL/GenBank/DDBJ databases">
        <title>30 novel species of actinomycetes from the DSMZ collection.</title>
        <authorList>
            <person name="Nouioui I."/>
        </authorList>
    </citation>
    <scope>NUCLEOTIDE SEQUENCE [LARGE SCALE GENOMIC DNA]</scope>
    <source>
        <strain evidence="4">DSM 41982</strain>
    </source>
</reference>